<protein>
    <submittedName>
        <fullName evidence="3">Plasmid pRiA4b ORF-3 family protein</fullName>
    </submittedName>
</protein>
<dbReference type="InterPro" id="IPR012912">
    <property type="entry name" value="Plasmid_pRiA4b_Orf3-like"/>
</dbReference>
<evidence type="ECO:0000313" key="3">
    <source>
        <dbReference type="EMBL" id="MBE1878478.1"/>
    </source>
</evidence>
<name>A0ABR9N483_9MICO</name>
<dbReference type="Pfam" id="PF07929">
    <property type="entry name" value="PRiA4_ORF3"/>
    <property type="match status" value="1"/>
</dbReference>
<accession>A0ABR9N483</accession>
<comment type="caution">
    <text evidence="3">The sequence shown here is derived from an EMBL/GenBank/DDBJ whole genome shotgun (WGS) entry which is preliminary data.</text>
</comment>
<evidence type="ECO:0000259" key="2">
    <source>
        <dbReference type="Pfam" id="PF07929"/>
    </source>
</evidence>
<dbReference type="EMBL" id="JADAQT010000108">
    <property type="protein sequence ID" value="MBE1878478.1"/>
    <property type="molecule type" value="Genomic_DNA"/>
</dbReference>
<evidence type="ECO:0000313" key="4">
    <source>
        <dbReference type="Proteomes" id="UP000625527"/>
    </source>
</evidence>
<dbReference type="SUPFAM" id="SSF159941">
    <property type="entry name" value="MM3350-like"/>
    <property type="match status" value="1"/>
</dbReference>
<organism evidence="3 4">
    <name type="scientific">Myceligenerans pegani</name>
    <dbReference type="NCBI Taxonomy" id="2776917"/>
    <lineage>
        <taxon>Bacteria</taxon>
        <taxon>Bacillati</taxon>
        <taxon>Actinomycetota</taxon>
        <taxon>Actinomycetes</taxon>
        <taxon>Micrococcales</taxon>
        <taxon>Promicromonosporaceae</taxon>
        <taxon>Myceligenerans</taxon>
    </lineage>
</organism>
<evidence type="ECO:0000256" key="1">
    <source>
        <dbReference type="SAM" id="MobiDB-lite"/>
    </source>
</evidence>
<dbReference type="Proteomes" id="UP000625527">
    <property type="component" value="Unassembled WGS sequence"/>
</dbReference>
<dbReference type="Gene3D" id="3.10.290.30">
    <property type="entry name" value="MM3350-like"/>
    <property type="match status" value="1"/>
</dbReference>
<feature type="compositionally biased region" description="Gly residues" evidence="1">
    <location>
        <begin position="21"/>
        <end position="32"/>
    </location>
</feature>
<dbReference type="InterPro" id="IPR024047">
    <property type="entry name" value="MM3350-like_sf"/>
</dbReference>
<feature type="region of interest" description="Disordered" evidence="1">
    <location>
        <begin position="18"/>
        <end position="45"/>
    </location>
</feature>
<dbReference type="PANTHER" id="PTHR41878">
    <property type="entry name" value="LEXA REPRESSOR-RELATED"/>
    <property type="match status" value="1"/>
</dbReference>
<proteinExistence type="predicted"/>
<feature type="domain" description="Plasmid pRiA4b Orf3-like" evidence="2">
    <location>
        <begin position="72"/>
        <end position="242"/>
    </location>
</feature>
<keyword evidence="4" id="KW-1185">Reference proteome</keyword>
<gene>
    <name evidence="3" type="ORF">IHE71_22530</name>
</gene>
<dbReference type="PANTHER" id="PTHR41878:SF1">
    <property type="entry name" value="TNPR PROTEIN"/>
    <property type="match status" value="1"/>
</dbReference>
<reference evidence="3 4" key="1">
    <citation type="submission" date="2020-10" db="EMBL/GenBank/DDBJ databases">
        <title>Myceligenerans pegani sp. nov., an endophytic actinomycete isolated from Peganum harmala L. in Xinjiang, China.</title>
        <authorList>
            <person name="Xin L."/>
        </authorList>
    </citation>
    <scope>NUCLEOTIDE SEQUENCE [LARGE SCALE GENOMIC DNA]</scope>
    <source>
        <strain evidence="3 4">TRM65318</strain>
    </source>
</reference>
<sequence length="491" mass="53574">MVAGYRFLCGGQGQGRALAGVRGGDQGHGAGRVAGTDTRSAVRGPARPRGRLWAGLAPRASLRRPPREDVVVYQVRADLQDTKPPIWRRLELRSDLTLEVVHQVLQDAFGWTDSHLHRFALGGGAWDRDAELFLCPYDVADPDNDEDGTPEQEVRLDEVLTEAADRLSYVYDYGDNWAVTLRLEKVLDHRPDSPAAACRGGRMAAPPDDSRGEYLHGGLAAVVDDPEHFEAAEVNEALGRPWFTLTARGFHPRLLKLANTLSFRDDDAGLGERLASLPELVVPDDEKLARSLGAYLWFLDAAAEDGIPLTAAGWMRPAVVKQAARQIPQMAGWIGKANREDLTHPVMAFRESLIRQLRLLRKYKGALRLTKAGAAVRGKPAALFDHLAARLAPGTGAGVFAVEANLLVLAHAAISPGSDLPLDRIAADLAYMGYEHSDGSPLRGYQFRHYDNTAITVLANVDQPPAGRRERERISPVAATLAHAALLQHTR</sequence>